<accession>A0A6C0F265</accession>
<dbReference type="PANTHER" id="PTHR22916:SF3">
    <property type="entry name" value="UDP-GLCNAC:BETAGAL BETA-1,3-N-ACETYLGLUCOSAMINYLTRANSFERASE-LIKE PROTEIN 1"/>
    <property type="match status" value="1"/>
</dbReference>
<name>A0A6C0F265_9ZZZZ</name>
<dbReference type="PANTHER" id="PTHR22916">
    <property type="entry name" value="GLYCOSYLTRANSFERASE"/>
    <property type="match status" value="1"/>
</dbReference>
<evidence type="ECO:0000259" key="1">
    <source>
        <dbReference type="Pfam" id="PF00535"/>
    </source>
</evidence>
<dbReference type="Gene3D" id="3.90.550.10">
    <property type="entry name" value="Spore Coat Polysaccharide Biosynthesis Protein SpsA, Chain A"/>
    <property type="match status" value="1"/>
</dbReference>
<reference evidence="2" key="1">
    <citation type="journal article" date="2020" name="Nature">
        <title>Giant virus diversity and host interactions through global metagenomics.</title>
        <authorList>
            <person name="Schulz F."/>
            <person name="Roux S."/>
            <person name="Paez-Espino D."/>
            <person name="Jungbluth S."/>
            <person name="Walsh D.A."/>
            <person name="Denef V.J."/>
            <person name="McMahon K.D."/>
            <person name="Konstantinidis K.T."/>
            <person name="Eloe-Fadrosh E.A."/>
            <person name="Kyrpides N.C."/>
            <person name="Woyke T."/>
        </authorList>
    </citation>
    <scope>NUCLEOTIDE SEQUENCE</scope>
    <source>
        <strain evidence="2">GVMAG-M-3300009163-63</strain>
    </source>
</reference>
<feature type="domain" description="Glycosyltransferase 2-like" evidence="1">
    <location>
        <begin position="115"/>
        <end position="295"/>
    </location>
</feature>
<dbReference type="GO" id="GO:0016758">
    <property type="term" value="F:hexosyltransferase activity"/>
    <property type="evidence" value="ECO:0007669"/>
    <property type="project" value="UniProtKB-ARBA"/>
</dbReference>
<dbReference type="Pfam" id="PF00535">
    <property type="entry name" value="Glycos_transf_2"/>
    <property type="match status" value="1"/>
</dbReference>
<proteinExistence type="predicted"/>
<sequence length="496" mass="59421">MKYPFILFYRDNEYEYIDSIIERNSNDLQFTMHVIHSKKQLNNFYKQTYPILIIFEKNNEKYQDVVSTFDSSFSNRIIRFTEFTNDWVEKLNKLVNETFIAICSLSREKTRPIFSIFTSTYNSFDKIIRAFNSLKSQTLQNWEWVIMDDSPDDKNFKYLTSQLSHDRRVRLYKRFENNGYIGNVKNEAVSLCRGKYVLELDHDDEILPFVLQDSAKLFEEKEDVGFIYMDFINIYENGKNYWYGDGILCKGYGSYYCQKYNNAWVYVYNTPNINNITLSHLVCCPNHPRIWRKDLLLTIGNYCEYLPICDDYEILLRTAVHTKIAKIHKMGYVQYMNDGDNNFSLIRNAEINRIGPNYIKQKYYDVFDINNEMKKRNAHEDEKYTYEHSNIWKRNTTTYQHKYCNLIINSDYKKQYCIVGINQLFRNIEKITELYQDPTNDFFIIDGAQTLDCLCSELDKCGFGRMKCFALHNEKEDVLINYFKMCYLSCENYEII</sequence>
<organism evidence="2">
    <name type="scientific">viral metagenome</name>
    <dbReference type="NCBI Taxonomy" id="1070528"/>
    <lineage>
        <taxon>unclassified sequences</taxon>
        <taxon>metagenomes</taxon>
        <taxon>organismal metagenomes</taxon>
    </lineage>
</organism>
<dbReference type="EMBL" id="MN739003">
    <property type="protein sequence ID" value="QHT34639.1"/>
    <property type="molecule type" value="Genomic_DNA"/>
</dbReference>
<protein>
    <recommendedName>
        <fullName evidence="1">Glycosyltransferase 2-like domain-containing protein</fullName>
    </recommendedName>
</protein>
<dbReference type="InterPro" id="IPR001173">
    <property type="entry name" value="Glyco_trans_2-like"/>
</dbReference>
<dbReference type="SUPFAM" id="SSF53448">
    <property type="entry name" value="Nucleotide-diphospho-sugar transferases"/>
    <property type="match status" value="1"/>
</dbReference>
<evidence type="ECO:0000313" key="2">
    <source>
        <dbReference type="EMBL" id="QHT34639.1"/>
    </source>
</evidence>
<dbReference type="AlphaFoldDB" id="A0A6C0F265"/>
<dbReference type="InterPro" id="IPR029044">
    <property type="entry name" value="Nucleotide-diphossugar_trans"/>
</dbReference>